<organism evidence="1 2">
    <name type="scientific">Panagrolaimus sp. PS1159</name>
    <dbReference type="NCBI Taxonomy" id="55785"/>
    <lineage>
        <taxon>Eukaryota</taxon>
        <taxon>Metazoa</taxon>
        <taxon>Ecdysozoa</taxon>
        <taxon>Nematoda</taxon>
        <taxon>Chromadorea</taxon>
        <taxon>Rhabditida</taxon>
        <taxon>Tylenchina</taxon>
        <taxon>Panagrolaimomorpha</taxon>
        <taxon>Panagrolaimoidea</taxon>
        <taxon>Panagrolaimidae</taxon>
        <taxon>Panagrolaimus</taxon>
    </lineage>
</organism>
<protein>
    <submittedName>
        <fullName evidence="2">Trehalase</fullName>
    </submittedName>
</protein>
<name>A0AC35FXH2_9BILA</name>
<evidence type="ECO:0000313" key="2">
    <source>
        <dbReference type="WBParaSite" id="PS1159_v2.g2196.t1"/>
    </source>
</evidence>
<accession>A0AC35FXH2</accession>
<sequence>MQFWENNRTINITSEGKDHTFYQYRAISNCPRPESFLVDFLAAKDQSALPNEIIWSSLASACESGLDFTSRWFGTPKNRKGIRTNLIIPVDLNVFIAQNFLLISEWNELFENYKYAMFKLSKE</sequence>
<evidence type="ECO:0000313" key="1">
    <source>
        <dbReference type="Proteomes" id="UP000887580"/>
    </source>
</evidence>
<proteinExistence type="predicted"/>
<reference evidence="2" key="1">
    <citation type="submission" date="2022-11" db="UniProtKB">
        <authorList>
            <consortium name="WormBaseParasite"/>
        </authorList>
    </citation>
    <scope>IDENTIFICATION</scope>
</reference>
<dbReference type="WBParaSite" id="PS1159_v2.g2196.t1">
    <property type="protein sequence ID" value="PS1159_v2.g2196.t1"/>
    <property type="gene ID" value="PS1159_v2.g2196"/>
</dbReference>
<dbReference type="Proteomes" id="UP000887580">
    <property type="component" value="Unplaced"/>
</dbReference>